<protein>
    <recommendedName>
        <fullName evidence="7">Protein ECERIFERUM 7</fullName>
    </recommendedName>
</protein>
<feature type="region of interest" description="Disordered" evidence="8">
    <location>
        <begin position="470"/>
        <end position="514"/>
    </location>
</feature>
<dbReference type="SUPFAM" id="SSF55666">
    <property type="entry name" value="Ribonuclease PH domain 2-like"/>
    <property type="match status" value="1"/>
</dbReference>
<dbReference type="InterPro" id="IPR020568">
    <property type="entry name" value="Ribosomal_Su5_D2-typ_SF"/>
</dbReference>
<comment type="similarity">
    <text evidence="3">Belongs to the RNase PH family.</text>
</comment>
<dbReference type="Pfam" id="PF01138">
    <property type="entry name" value="RNase_PH"/>
    <property type="match status" value="1"/>
</dbReference>
<dbReference type="InterPro" id="IPR001247">
    <property type="entry name" value="ExoRNase_PH_dom1"/>
</dbReference>
<dbReference type="GO" id="GO:0005634">
    <property type="term" value="C:nucleus"/>
    <property type="evidence" value="ECO:0007669"/>
    <property type="project" value="UniProtKB-SubCell"/>
</dbReference>
<dbReference type="Gene3D" id="3.30.230.70">
    <property type="entry name" value="GHMP Kinase, N-terminal domain"/>
    <property type="match status" value="1"/>
</dbReference>
<feature type="domain" description="Exoribonuclease phosphorolytic" evidence="9">
    <location>
        <begin position="36"/>
        <end position="166"/>
    </location>
</feature>
<dbReference type="InterPro" id="IPR050590">
    <property type="entry name" value="Exosome_comp_Rrp42_subfam"/>
</dbReference>
<evidence type="ECO:0000256" key="7">
    <source>
        <dbReference type="ARBA" id="ARBA00079975"/>
    </source>
</evidence>
<keyword evidence="6" id="KW-0539">Nucleus</keyword>
<reference evidence="11 12" key="1">
    <citation type="submission" date="2024-09" db="EMBL/GenBank/DDBJ databases">
        <title>Chromosome-scale assembly of Riccia fluitans.</title>
        <authorList>
            <person name="Paukszto L."/>
            <person name="Sawicki J."/>
            <person name="Karawczyk K."/>
            <person name="Piernik-Szablinska J."/>
            <person name="Szczecinska M."/>
            <person name="Mazdziarz M."/>
        </authorList>
    </citation>
    <scope>NUCLEOTIDE SEQUENCE [LARGE SCALE GENOMIC DNA]</scope>
    <source>
        <strain evidence="11">Rf_01</strain>
        <tissue evidence="11">Aerial parts of the thallus</tissue>
    </source>
</reference>
<keyword evidence="4" id="KW-0963">Cytoplasm</keyword>
<dbReference type="GO" id="GO:0005737">
    <property type="term" value="C:cytoplasm"/>
    <property type="evidence" value="ECO:0007669"/>
    <property type="project" value="UniProtKB-SubCell"/>
</dbReference>
<dbReference type="Pfam" id="PF03725">
    <property type="entry name" value="RNase_PH_C"/>
    <property type="match status" value="1"/>
</dbReference>
<evidence type="ECO:0000256" key="5">
    <source>
        <dbReference type="ARBA" id="ARBA00022884"/>
    </source>
</evidence>
<dbReference type="InterPro" id="IPR033100">
    <property type="entry name" value="Rrp45"/>
</dbReference>
<dbReference type="CDD" id="cd11368">
    <property type="entry name" value="RNase_PH_RRP45"/>
    <property type="match status" value="1"/>
</dbReference>
<comment type="subcellular location">
    <subcellularLocation>
        <location evidence="2">Cytoplasm</location>
    </subcellularLocation>
    <subcellularLocation>
        <location evidence="1">Nucleus</location>
    </subcellularLocation>
</comment>
<keyword evidence="12" id="KW-1185">Reference proteome</keyword>
<gene>
    <name evidence="11" type="ORF">R1flu_018243</name>
</gene>
<dbReference type="InterPro" id="IPR036345">
    <property type="entry name" value="ExoRNase_PH_dom2_sf"/>
</dbReference>
<proteinExistence type="inferred from homology"/>
<evidence type="ECO:0000313" key="12">
    <source>
        <dbReference type="Proteomes" id="UP001605036"/>
    </source>
</evidence>
<dbReference type="InterPro" id="IPR027408">
    <property type="entry name" value="PNPase/RNase_PH_dom_sf"/>
</dbReference>
<keyword evidence="5" id="KW-0694">RNA-binding</keyword>
<dbReference type="PANTHER" id="PTHR11097:SF14">
    <property type="entry name" value="EXOSOME COMPLEX COMPONENT RRP45"/>
    <property type="match status" value="1"/>
</dbReference>
<feature type="region of interest" description="Disordered" evidence="8">
    <location>
        <begin position="284"/>
        <end position="307"/>
    </location>
</feature>
<evidence type="ECO:0000259" key="10">
    <source>
        <dbReference type="Pfam" id="PF03725"/>
    </source>
</evidence>
<dbReference type="SUPFAM" id="SSF54211">
    <property type="entry name" value="Ribosomal protein S5 domain 2-like"/>
    <property type="match status" value="1"/>
</dbReference>
<dbReference type="InterPro" id="IPR015847">
    <property type="entry name" value="ExoRNase_PH_dom2"/>
</dbReference>
<dbReference type="PANTHER" id="PTHR11097">
    <property type="entry name" value="EXOSOME COMPLEX EXONUCLEASE RIBOSOMAL RNA PROCESSING PROTEIN"/>
    <property type="match status" value="1"/>
</dbReference>
<dbReference type="FunFam" id="3.30.230.70:FF:000007">
    <property type="entry name" value="Exosome complex component RRP45B"/>
    <property type="match status" value="1"/>
</dbReference>
<sequence length="514" mass="55480">MNSFSGGRLSNNEKEFIQAALRAEQRIDGRRPFDARRLTINFAKEDGAVEVQQGRTRVTAIVTGTLGAPYPDRPTEGSLNIFTEFSPLADPGFDSGRPGELAIELGRIIDRGLRESRAVDTESLCVLAGRAVWTIRVDIHILDNGGNLVDVANIAALAALASYRRPDCTIGGHDGQEVIVHPPEVREPVSLILHHYPIAVSFAFFGDGDIEALDPTVKEEAVMGGRLTVIVNSQGDICAIQKGGGVGVRHSEIMRCIRIASSKAVEVTNQLKKAIEANGIERAKRKIKRHPDQSMSEAQKGKAEATQDIQMEEVSGVSADQDERREAVMEILRTEEMEEEPTISEVEEEDDIPVKVDGKKQKLNVGGKDIGGMKVEPSGKEAPLGGGFSLWANEAVNGAERNFGADSKQFDSDAIKEFEQVSEAIQGAKTQEKSIKATSSPLGLLDSGSLATMAAATVYAHMAVGEFPEGSRPLGPVFPKVEADENGQRSTLDSIKPVPTSLLDAVKKPKKRKK</sequence>
<comment type="caution">
    <text evidence="11">The sequence shown here is derived from an EMBL/GenBank/DDBJ whole genome shotgun (WGS) entry which is preliminary data.</text>
</comment>
<organism evidence="11 12">
    <name type="scientific">Riccia fluitans</name>
    <dbReference type="NCBI Taxonomy" id="41844"/>
    <lineage>
        <taxon>Eukaryota</taxon>
        <taxon>Viridiplantae</taxon>
        <taxon>Streptophyta</taxon>
        <taxon>Embryophyta</taxon>
        <taxon>Marchantiophyta</taxon>
        <taxon>Marchantiopsida</taxon>
        <taxon>Marchantiidae</taxon>
        <taxon>Marchantiales</taxon>
        <taxon>Ricciaceae</taxon>
        <taxon>Riccia</taxon>
    </lineage>
</organism>
<evidence type="ECO:0000256" key="2">
    <source>
        <dbReference type="ARBA" id="ARBA00004496"/>
    </source>
</evidence>
<evidence type="ECO:0000256" key="3">
    <source>
        <dbReference type="ARBA" id="ARBA00006678"/>
    </source>
</evidence>
<dbReference type="EMBL" id="JBHFFA010000001">
    <property type="protein sequence ID" value="KAL2650115.1"/>
    <property type="molecule type" value="Genomic_DNA"/>
</dbReference>
<dbReference type="GO" id="GO:0003723">
    <property type="term" value="F:RNA binding"/>
    <property type="evidence" value="ECO:0007669"/>
    <property type="project" value="UniProtKB-KW"/>
</dbReference>
<evidence type="ECO:0000256" key="4">
    <source>
        <dbReference type="ARBA" id="ARBA00022490"/>
    </source>
</evidence>
<name>A0ABD1ZFA0_9MARC</name>
<evidence type="ECO:0000256" key="1">
    <source>
        <dbReference type="ARBA" id="ARBA00004123"/>
    </source>
</evidence>
<evidence type="ECO:0000259" key="9">
    <source>
        <dbReference type="Pfam" id="PF01138"/>
    </source>
</evidence>
<evidence type="ECO:0000256" key="6">
    <source>
        <dbReference type="ARBA" id="ARBA00023242"/>
    </source>
</evidence>
<dbReference type="Proteomes" id="UP001605036">
    <property type="component" value="Unassembled WGS sequence"/>
</dbReference>
<dbReference type="AlphaFoldDB" id="A0ABD1ZFA0"/>
<feature type="domain" description="Exoribonuclease phosphorolytic" evidence="10">
    <location>
        <begin position="195"/>
        <end position="262"/>
    </location>
</feature>
<evidence type="ECO:0000256" key="8">
    <source>
        <dbReference type="SAM" id="MobiDB-lite"/>
    </source>
</evidence>
<evidence type="ECO:0000313" key="11">
    <source>
        <dbReference type="EMBL" id="KAL2650115.1"/>
    </source>
</evidence>
<accession>A0ABD1ZFA0</accession>